<evidence type="ECO:0000256" key="6">
    <source>
        <dbReference type="ARBA" id="ARBA00023135"/>
    </source>
</evidence>
<dbReference type="GO" id="GO:0008312">
    <property type="term" value="F:7S RNA binding"/>
    <property type="evidence" value="ECO:0007669"/>
    <property type="project" value="InterPro"/>
</dbReference>
<feature type="binding site" evidence="9">
    <location>
        <begin position="261"/>
        <end position="264"/>
    </location>
    <ligand>
        <name>GTP</name>
        <dbReference type="ChEBI" id="CHEBI:37565"/>
    </ligand>
</feature>
<feature type="binding site" evidence="9">
    <location>
        <begin position="203"/>
        <end position="207"/>
    </location>
    <ligand>
        <name>GTP</name>
        <dbReference type="ChEBI" id="CHEBI:37565"/>
    </ligand>
</feature>
<dbReference type="FunFam" id="3.40.50.300:FF:000022">
    <property type="entry name" value="Signal recognition particle 54 kDa subunit"/>
    <property type="match status" value="1"/>
</dbReference>
<gene>
    <name evidence="9 11" type="primary">ffh</name>
    <name evidence="11" type="ORF">HVS_08540</name>
</gene>
<dbReference type="AlphaFoldDB" id="A0A2K9E7U3"/>
<dbReference type="PANTHER" id="PTHR11564">
    <property type="entry name" value="SIGNAL RECOGNITION PARTICLE 54K PROTEIN SRP54"/>
    <property type="match status" value="1"/>
</dbReference>
<dbReference type="PROSITE" id="PS00300">
    <property type="entry name" value="SRP54"/>
    <property type="match status" value="1"/>
</dbReference>
<dbReference type="InterPro" id="IPR013822">
    <property type="entry name" value="Signal_recog_particl_SRP54_hlx"/>
</dbReference>
<dbReference type="Proteomes" id="UP000233534">
    <property type="component" value="Chromosome"/>
</dbReference>
<comment type="function">
    <text evidence="9">Involved in targeting and insertion of nascent membrane proteins into the cytoplasmic membrane. Binds to the hydrophobic signal sequence of the ribosome-nascent chain (RNC) as it emerges from the ribosomes. The SRP-RNC complex is then targeted to the cytoplasmic membrane where it interacts with the SRP receptor FtsY.</text>
</comment>
<keyword evidence="5 9" id="KW-0342">GTP-binding</keyword>
<dbReference type="HAMAP" id="MF_00306">
    <property type="entry name" value="SRP54"/>
    <property type="match status" value="1"/>
</dbReference>
<dbReference type="InterPro" id="IPR004780">
    <property type="entry name" value="SRP"/>
</dbReference>
<dbReference type="InterPro" id="IPR036891">
    <property type="entry name" value="Signal_recog_part_SRP54_M_sf"/>
</dbReference>
<evidence type="ECO:0000256" key="3">
    <source>
        <dbReference type="ARBA" id="ARBA00022801"/>
    </source>
</evidence>
<comment type="domain">
    <text evidence="9">Composed of three domains: the N-terminal N domain, which is responsible for interactions with the ribosome, the central G domain, which binds GTP, and the C-terminal M domain, which binds the RNA and the signal sequence of the RNC.</text>
</comment>
<comment type="subcellular location">
    <subcellularLocation>
        <location evidence="9">Cytoplasm</location>
    </subcellularLocation>
    <text evidence="9">The SRP-RNC complex is targeted to the cytoplasmic membrane.</text>
</comment>
<sequence length="462" mass="51591">MKVKDIENEVSYIMVFEGLSSKLQETIKKFRGKGRVTEKDVKQMMREIKLALLEADVNFKVVKDFIDKVSERAVGQDVLESLTPGQQVIKIVNEEMIDLMGSSQSKVTFSSKPPTVYMMVGLQGSGKTTTTGKLANLLRKQGKKPLLVACDVYRPAAIKQLQVVGGQLDIDVFAIENSKKPVDIAKAAVEHAISNQFDLVIIDTAGRLHIDEELMNELENIKMAVMPQEILLVVDSMTGQDAVNVAKTFNEKLGIDGIILTKLDGDTRGGAALSVKAVTGKPIKFIGTGEKLNEIEPFFPDRMASRILGMGDVLSLIEKAQEAFDEKKAMELEKKMRTQQFTLDDFLEQMQQIRKMGPLNQLLGMIPGLNANALKNVEIDEKKMVHIEAIIQSMTKEERLNPSIINGSRRKRIARGSGTTVQQVNRLLKDFENMKKMFKSMSEMTKFGKRGKKGFGKFRMPF</sequence>
<keyword evidence="3 9" id="KW-0378">Hydrolase</keyword>
<dbReference type="InterPro" id="IPR027417">
    <property type="entry name" value="P-loop_NTPase"/>
</dbReference>
<protein>
    <recommendedName>
        <fullName evidence="9">Signal recognition particle protein</fullName>
        <ecNumber evidence="9">3.6.5.4</ecNumber>
    </recommendedName>
    <alternativeName>
        <fullName evidence="9">Fifty-four homolog</fullName>
    </alternativeName>
</protein>
<keyword evidence="7 9" id="KW-0687">Ribonucleoprotein</keyword>
<dbReference type="InterPro" id="IPR003593">
    <property type="entry name" value="AAA+_ATPase"/>
</dbReference>
<dbReference type="NCBIfam" id="TIGR00959">
    <property type="entry name" value="ffh"/>
    <property type="match status" value="1"/>
</dbReference>
<dbReference type="Gene3D" id="3.40.50.300">
    <property type="entry name" value="P-loop containing nucleotide triphosphate hydrolases"/>
    <property type="match status" value="1"/>
</dbReference>
<dbReference type="GO" id="GO:0006614">
    <property type="term" value="P:SRP-dependent cotranslational protein targeting to membrane"/>
    <property type="evidence" value="ECO:0007669"/>
    <property type="project" value="InterPro"/>
</dbReference>
<dbReference type="InterPro" id="IPR004125">
    <property type="entry name" value="Signal_recog_particle_SRP54_M"/>
</dbReference>
<dbReference type="SMART" id="SM00382">
    <property type="entry name" value="AAA"/>
    <property type="match status" value="1"/>
</dbReference>
<evidence type="ECO:0000256" key="1">
    <source>
        <dbReference type="ARBA" id="ARBA00005450"/>
    </source>
</evidence>
<evidence type="ECO:0000256" key="5">
    <source>
        <dbReference type="ARBA" id="ARBA00023134"/>
    </source>
</evidence>
<comment type="subunit">
    <text evidence="9">Part of the signal recognition particle protein translocation system, which is composed of SRP and FtsY.</text>
</comment>
<organism evidence="11 12">
    <name type="scientific">Acetivibrio saccincola</name>
    <dbReference type="NCBI Taxonomy" id="1677857"/>
    <lineage>
        <taxon>Bacteria</taxon>
        <taxon>Bacillati</taxon>
        <taxon>Bacillota</taxon>
        <taxon>Clostridia</taxon>
        <taxon>Eubacteriales</taxon>
        <taxon>Oscillospiraceae</taxon>
        <taxon>Acetivibrio</taxon>
    </lineage>
</organism>
<dbReference type="GO" id="GO:0003924">
    <property type="term" value="F:GTPase activity"/>
    <property type="evidence" value="ECO:0007669"/>
    <property type="project" value="UniProtKB-UniRule"/>
</dbReference>
<dbReference type="CDD" id="cd18539">
    <property type="entry name" value="SRP_G"/>
    <property type="match status" value="1"/>
</dbReference>
<feature type="binding site" evidence="9">
    <location>
        <begin position="121"/>
        <end position="128"/>
    </location>
    <ligand>
        <name>GTP</name>
        <dbReference type="ChEBI" id="CHEBI:37565"/>
    </ligand>
</feature>
<keyword evidence="4 9" id="KW-0694">RNA-binding</keyword>
<feature type="domain" description="SRP54-type proteins GTP-binding" evidence="10">
    <location>
        <begin position="282"/>
        <end position="295"/>
    </location>
</feature>
<dbReference type="Gene3D" id="1.20.120.140">
    <property type="entry name" value="Signal recognition particle SRP54, nucleotide-binding domain"/>
    <property type="match status" value="1"/>
</dbReference>
<dbReference type="Pfam" id="PF00448">
    <property type="entry name" value="SRP54"/>
    <property type="match status" value="1"/>
</dbReference>
<dbReference type="Pfam" id="PF02881">
    <property type="entry name" value="SRP54_N"/>
    <property type="match status" value="1"/>
</dbReference>
<proteinExistence type="inferred from homology"/>
<evidence type="ECO:0000256" key="8">
    <source>
        <dbReference type="ARBA" id="ARBA00048027"/>
    </source>
</evidence>
<evidence type="ECO:0000313" key="12">
    <source>
        <dbReference type="Proteomes" id="UP000233534"/>
    </source>
</evidence>
<dbReference type="GO" id="GO:0005525">
    <property type="term" value="F:GTP binding"/>
    <property type="evidence" value="ECO:0007669"/>
    <property type="project" value="UniProtKB-UniRule"/>
</dbReference>
<dbReference type="SUPFAM" id="SSF47446">
    <property type="entry name" value="Signal peptide-binding domain"/>
    <property type="match status" value="1"/>
</dbReference>
<reference evidence="11 12" key="1">
    <citation type="submission" date="2017-12" db="EMBL/GenBank/DDBJ databases">
        <title>Complete genome sequence of Herbivorax saccincola GGR1, a novel Cellulosome-producing hydrolytic bacterium in a thermophilic biogas plant, established by Illumina and Nanopore MinION sequencing.</title>
        <authorList>
            <person name="Pechtl A."/>
            <person name="Ruckert C."/>
            <person name="Koeck D.E."/>
            <person name="Maus I."/>
            <person name="Winkler A."/>
            <person name="Kalinowski J."/>
            <person name="Puhler A."/>
            <person name="Schwarz W.W."/>
            <person name="Zverlov V.V."/>
            <person name="Schluter A."/>
            <person name="Liebl W."/>
        </authorList>
    </citation>
    <scope>NUCLEOTIDE SEQUENCE [LARGE SCALE GENOMIC DNA]</scope>
    <source>
        <strain evidence="12">SR1</strain>
    </source>
</reference>
<dbReference type="InterPro" id="IPR000897">
    <property type="entry name" value="SRP54_GTPase_dom"/>
</dbReference>
<evidence type="ECO:0000259" key="10">
    <source>
        <dbReference type="PROSITE" id="PS00300"/>
    </source>
</evidence>
<dbReference type="PANTHER" id="PTHR11564:SF5">
    <property type="entry name" value="SIGNAL RECOGNITION PARTICLE SUBUNIT SRP54"/>
    <property type="match status" value="1"/>
</dbReference>
<comment type="similarity">
    <text evidence="1 9">Belongs to the GTP-binding SRP family. SRP54 subfamily.</text>
</comment>
<name>A0A2K9E7U3_9FIRM</name>
<evidence type="ECO:0000313" key="11">
    <source>
        <dbReference type="EMBL" id="AUG57616.1"/>
    </source>
</evidence>
<dbReference type="SMART" id="SM00962">
    <property type="entry name" value="SRP54"/>
    <property type="match status" value="1"/>
</dbReference>
<dbReference type="Gene3D" id="1.10.260.30">
    <property type="entry name" value="Signal recognition particle, SRP54 subunit, M-domain"/>
    <property type="match status" value="1"/>
</dbReference>
<dbReference type="Pfam" id="PF02978">
    <property type="entry name" value="SRP_SPB"/>
    <property type="match status" value="1"/>
</dbReference>
<evidence type="ECO:0000256" key="2">
    <source>
        <dbReference type="ARBA" id="ARBA00022741"/>
    </source>
</evidence>
<evidence type="ECO:0000256" key="4">
    <source>
        <dbReference type="ARBA" id="ARBA00022884"/>
    </source>
</evidence>
<keyword evidence="2 9" id="KW-0547">Nucleotide-binding</keyword>
<keyword evidence="6 9" id="KW-0733">Signal recognition particle</keyword>
<evidence type="ECO:0000256" key="9">
    <source>
        <dbReference type="HAMAP-Rule" id="MF_00306"/>
    </source>
</evidence>
<dbReference type="InterPro" id="IPR022941">
    <property type="entry name" value="SRP54"/>
</dbReference>
<comment type="catalytic activity">
    <reaction evidence="8 9">
        <text>GTP + H2O = GDP + phosphate + H(+)</text>
        <dbReference type="Rhea" id="RHEA:19669"/>
        <dbReference type="ChEBI" id="CHEBI:15377"/>
        <dbReference type="ChEBI" id="CHEBI:15378"/>
        <dbReference type="ChEBI" id="CHEBI:37565"/>
        <dbReference type="ChEBI" id="CHEBI:43474"/>
        <dbReference type="ChEBI" id="CHEBI:58189"/>
        <dbReference type="EC" id="3.6.5.4"/>
    </reaction>
</comment>
<dbReference type="EMBL" id="CP025197">
    <property type="protein sequence ID" value="AUG57616.1"/>
    <property type="molecule type" value="Genomic_DNA"/>
</dbReference>
<accession>A0A2K9E7U3</accession>
<dbReference type="InterPro" id="IPR042101">
    <property type="entry name" value="SRP54_N_sf"/>
</dbReference>
<dbReference type="SMART" id="SM00963">
    <property type="entry name" value="SRP54_N"/>
    <property type="match status" value="1"/>
</dbReference>
<dbReference type="EC" id="3.6.5.4" evidence="9"/>
<keyword evidence="9" id="KW-0963">Cytoplasm</keyword>
<evidence type="ECO:0000256" key="7">
    <source>
        <dbReference type="ARBA" id="ARBA00023274"/>
    </source>
</evidence>
<keyword evidence="12" id="KW-1185">Reference proteome</keyword>
<dbReference type="GO" id="GO:0048500">
    <property type="term" value="C:signal recognition particle"/>
    <property type="evidence" value="ECO:0007669"/>
    <property type="project" value="UniProtKB-UniRule"/>
</dbReference>
<dbReference type="SUPFAM" id="SSF52540">
    <property type="entry name" value="P-loop containing nucleoside triphosphate hydrolases"/>
    <property type="match status" value="1"/>
</dbReference>
<dbReference type="KEGG" id="hsc:HVS_08540"/>